<comment type="similarity">
    <text evidence="1">Belongs to the FYV7 family.</text>
</comment>
<dbReference type="Proteomes" id="UP001565368">
    <property type="component" value="Unassembled WGS sequence"/>
</dbReference>
<gene>
    <name evidence="4" type="ORF">Q8F55_005871</name>
</gene>
<dbReference type="GeneID" id="95986914"/>
<dbReference type="RefSeq" id="XP_069208991.1">
    <property type="nucleotide sequence ID" value="XM_069354349.1"/>
</dbReference>
<dbReference type="PANTHER" id="PTHR41805:SF1">
    <property type="entry name" value="RRNA-PROCESSING PROTEIN FYV7"/>
    <property type="match status" value="1"/>
</dbReference>
<proteinExistence type="inferred from homology"/>
<dbReference type="EMBL" id="JBBXJM010000004">
    <property type="protein sequence ID" value="KAL1409047.1"/>
    <property type="molecule type" value="Genomic_DNA"/>
</dbReference>
<sequence length="302" mass="32290">MPRITRKQKEAGVQPRKKKASTGPNRGGAGGFKVGPKHAPKDAYLGRAQKLKASLIEAAKVKKQYAKVLAAEGMSSTRLKRDADAPAPAASTSKRSSETKGKSAAKTKRRDPFAAPQSDDDFSDSEDEDDDEGEDAVGGSGSDEDETPDDKRVRSCAGPAPGDTDERRRSRAGPAPGDDDRRRSRAGPAPESGPSRSSPGSELKRKVSHPYKLQPRGKGVPGREDKHEFKGKGKFDKGKGKPEPAPPAEPLPSLRTMKREAFSKHHNASSAPRAALGGAKRGQPNMGSRMDMLLEKIKRSKA</sequence>
<dbReference type="PANTHER" id="PTHR41805">
    <property type="entry name" value="EXPRESSED PROTEIN"/>
    <property type="match status" value="1"/>
</dbReference>
<dbReference type="Pfam" id="PF08524">
    <property type="entry name" value="rRNA_processing"/>
    <property type="match status" value="1"/>
</dbReference>
<evidence type="ECO:0000313" key="5">
    <source>
        <dbReference type="Proteomes" id="UP001565368"/>
    </source>
</evidence>
<feature type="compositionally biased region" description="Acidic residues" evidence="3">
    <location>
        <begin position="118"/>
        <end position="135"/>
    </location>
</feature>
<feature type="compositionally biased region" description="Basic and acidic residues" evidence="3">
    <location>
        <begin position="292"/>
        <end position="302"/>
    </location>
</feature>
<dbReference type="InterPro" id="IPR013730">
    <property type="entry name" value="Fyv7/TAP26"/>
</dbReference>
<comment type="caution">
    <text evidence="4">The sequence shown here is derived from an EMBL/GenBank/DDBJ whole genome shotgun (WGS) entry which is preliminary data.</text>
</comment>
<protein>
    <recommendedName>
        <fullName evidence="2">rRNA-processing protein FYV7</fullName>
    </recommendedName>
</protein>
<feature type="compositionally biased region" description="Low complexity" evidence="3">
    <location>
        <begin position="186"/>
        <end position="201"/>
    </location>
</feature>
<organism evidence="4 5">
    <name type="scientific">Vanrija albida</name>
    <dbReference type="NCBI Taxonomy" id="181172"/>
    <lineage>
        <taxon>Eukaryota</taxon>
        <taxon>Fungi</taxon>
        <taxon>Dikarya</taxon>
        <taxon>Basidiomycota</taxon>
        <taxon>Agaricomycotina</taxon>
        <taxon>Tremellomycetes</taxon>
        <taxon>Trichosporonales</taxon>
        <taxon>Trichosporonaceae</taxon>
        <taxon>Vanrija</taxon>
    </lineage>
</organism>
<reference evidence="4 5" key="1">
    <citation type="submission" date="2023-08" db="EMBL/GenBank/DDBJ databases">
        <title>Annotated Genome Sequence of Vanrija albida AlHP1.</title>
        <authorList>
            <person name="Herzog R."/>
        </authorList>
    </citation>
    <scope>NUCLEOTIDE SEQUENCE [LARGE SCALE GENOMIC DNA]</scope>
    <source>
        <strain evidence="4 5">AlHP1</strain>
    </source>
</reference>
<evidence type="ECO:0000256" key="3">
    <source>
        <dbReference type="SAM" id="MobiDB-lite"/>
    </source>
</evidence>
<evidence type="ECO:0000313" key="4">
    <source>
        <dbReference type="EMBL" id="KAL1409047.1"/>
    </source>
</evidence>
<feature type="region of interest" description="Disordered" evidence="3">
    <location>
        <begin position="1"/>
        <end position="43"/>
    </location>
</feature>
<evidence type="ECO:0000256" key="1">
    <source>
        <dbReference type="ARBA" id="ARBA00006800"/>
    </source>
</evidence>
<evidence type="ECO:0000256" key="2">
    <source>
        <dbReference type="ARBA" id="ARBA00018780"/>
    </source>
</evidence>
<feature type="compositionally biased region" description="Basic and acidic residues" evidence="3">
    <location>
        <begin position="221"/>
        <end position="242"/>
    </location>
</feature>
<feature type="region of interest" description="Disordered" evidence="3">
    <location>
        <begin position="71"/>
        <end position="302"/>
    </location>
</feature>
<name>A0ABR3Q358_9TREE</name>
<keyword evidence="5" id="KW-1185">Reference proteome</keyword>
<accession>A0ABR3Q358</accession>